<dbReference type="NCBIfam" id="NF040697">
    <property type="entry name" value="VPA1267_fam"/>
    <property type="match status" value="1"/>
</dbReference>
<protein>
    <submittedName>
        <fullName evidence="1">Uncharacterized protein</fullName>
    </submittedName>
</protein>
<accession>A0A162I5Z9</accession>
<dbReference type="Proteomes" id="UP000076809">
    <property type="component" value="Chromosome"/>
</dbReference>
<evidence type="ECO:0000313" key="1">
    <source>
        <dbReference type="EMBL" id="ANB53886.1"/>
    </source>
</evidence>
<proteinExistence type="predicted"/>
<sequence>MGSCAEKAKEFVRTFELWTATQTDESYRQIIHRGNLSRGEIAKAIGCGRSALAQNPELRRQLQQLEDGLRTQGVLPPLTAQAKASSDNPKTYDPTAHRRQLDAKRVSTLEQENIELKAQLKELKTKLERFGELSETLAEMGILPR</sequence>
<name>A0A162I5Z9_AERVE</name>
<dbReference type="InterPro" id="IPR049841">
    <property type="entry name" value="VPA1267-like"/>
</dbReference>
<dbReference type="AlphaFoldDB" id="A0A162I5Z9"/>
<reference evidence="1 2" key="1">
    <citation type="journal article" date="2016" name="J. Clin. Microbiol.">
        <title>Detection and Whole-Genome Sequencing of Carbapenemase-Producing Aeromonas hydrophila Isolates from Routine Perirectal Surveillance Culture.</title>
        <authorList>
            <person name="Hughes H.Y."/>
            <person name="Conlan S.P."/>
            <person name="Lau A.F."/>
            <person name="Dekker J.P."/>
            <person name="Michelin A.V."/>
            <person name="Youn J.H."/>
            <person name="Henderson D.K."/>
            <person name="Frank K.M."/>
            <person name="Segre J.A."/>
            <person name="Palmore T.N."/>
        </authorList>
    </citation>
    <scope>NUCLEOTIDE SEQUENCE [LARGE SCALE GENOMIC DNA]</scope>
    <source>
        <strain evidence="1 2">AVNIH1</strain>
    </source>
</reference>
<evidence type="ECO:0000313" key="2">
    <source>
        <dbReference type="Proteomes" id="UP000076809"/>
    </source>
</evidence>
<dbReference type="EMBL" id="CP014774">
    <property type="protein sequence ID" value="ANB53886.1"/>
    <property type="molecule type" value="Genomic_DNA"/>
</dbReference>
<gene>
    <name evidence="1" type="ORF">WM43_15075</name>
</gene>
<organism evidence="1 2">
    <name type="scientific">Aeromonas veronii</name>
    <dbReference type="NCBI Taxonomy" id="654"/>
    <lineage>
        <taxon>Bacteria</taxon>
        <taxon>Pseudomonadati</taxon>
        <taxon>Pseudomonadota</taxon>
        <taxon>Gammaproteobacteria</taxon>
        <taxon>Aeromonadales</taxon>
        <taxon>Aeromonadaceae</taxon>
        <taxon>Aeromonas</taxon>
    </lineage>
</organism>